<evidence type="ECO:0000256" key="11">
    <source>
        <dbReference type="ARBA" id="ARBA00023163"/>
    </source>
</evidence>
<protein>
    <recommendedName>
        <fullName evidence="14">PHD finger protein 12</fullName>
    </recommendedName>
    <alternativeName>
        <fullName evidence="15">PHD factor 1</fullName>
    </alternativeName>
</protein>
<keyword evidence="12" id="KW-0539">Nucleus</keyword>
<dbReference type="CDD" id="cd22703">
    <property type="entry name" value="FHA_PHF12"/>
    <property type="match status" value="1"/>
</dbReference>
<keyword evidence="4" id="KW-0597">Phosphoprotein</keyword>
<sequence>MSSVEYDLDTSGGLMPQIQALIAPPVSDDCSKIKKKEGKELHPYYKRPGKGHNHDSCDSCGEGGNLLCCDKCPASFHLQCHDPPLEEDDIPIGQWLCHSCKVAAAKAEGISVREIKFHKSEIITKTKSNEETTQPTQNSVQKLDNEAEVRGRLRSRKDSTTILPVKGVKKGKVLDGEKKKRSDDKKDTSDEDEEEEEEEGKPRKIKKKSEEPVNKDSCVEENINFMTPMDLLIEAAIESNPKQYDLPKELTITMPFPGAEKVGNCVGPSKITSRRNSSAKKKPYELDNGMVPLPVKVCYECHRSCRIAPLVSCDYCSLLFHLDCLDPPLASMPTGKWMCPNHPQHYIDTKLLTSVSLTERVKLWEKYAGPIDQDAVKLEFIRKVRRKNPPFRFKVKLPPRNKIRVPEAIKQQYACPQPLVPSLKDVLRVEKISSLEEHATAWEQEQWLSSIIAMQSSIACHLAFQKQKKPQLTHLENDIAAKSKQPDISQTEAQLKTNDIVELTIDRQMSDKQKNKTKSSNEVLNGNITVQNYKGPTSAKPKESVEKMMEKMFSDVTTPMSPRKAEFTGSKTLESLLRESSTEKTKKIIINGPIPKDAKIILHQNGEMRLKIKEDQNLKTFEPRIKVSDSKQQQSSSSVDSKVLENLNSQLGYLLSTSAGEELADELGKIDSRLVNLLAFQRIQQLLPSTVGIHSAKNNSSSRVLPTLSHYLTENESQRLRLEESESDVKPEMEKDRKETVFGAFEKNLSLKNGVLVSKKQYVAIKDCNAELSLQEVSPNNVSPSVQAVRDITQIKISDFLKKEFDRSHVEIQARAILTPLNTKELGVKMKYRTLSIGTGADNDVCLSSYGFCNYVSPKHAVIFYDEMTKHYELINYSEHGTLVDSVVYTTDFSDRKTPRLDAKIPEKNPLAKTVKEIIDKRRGINRVPKDADMPASKMISKEHQVRRRSNVTVVDLTGVFNVQNPRLCYCQPSELFSSYPAGWEGSAVLYHCSYIKFGCLQFVFSIADYAPSLKIENCEVSVEKDDKQAWKKLCKKAPVKSAAGKGRKGLDRKSEQGKSAGENGIIDGKEDELTNSMDITNMEMDFETTEVKLDGEEETGSPKNEQ</sequence>
<evidence type="ECO:0000256" key="8">
    <source>
        <dbReference type="ARBA" id="ARBA00022833"/>
    </source>
</evidence>
<feature type="region of interest" description="Disordered" evidence="17">
    <location>
        <begin position="126"/>
        <end position="213"/>
    </location>
</feature>
<accession>A0AAN8S0A7</accession>
<dbReference type="InterPro" id="IPR019787">
    <property type="entry name" value="Znf_PHD-finger"/>
</dbReference>
<evidence type="ECO:0000256" key="1">
    <source>
        <dbReference type="ARBA" id="ARBA00004123"/>
    </source>
</evidence>
<proteinExistence type="predicted"/>
<evidence type="ECO:0000259" key="18">
    <source>
        <dbReference type="PROSITE" id="PS50006"/>
    </source>
</evidence>
<feature type="domain" description="PHD-type" evidence="19">
    <location>
        <begin position="54"/>
        <end position="103"/>
    </location>
</feature>
<dbReference type="Pfam" id="PF16737">
    <property type="entry name" value="PHF12_MRG_bd"/>
    <property type="match status" value="1"/>
</dbReference>
<dbReference type="PROSITE" id="PS50006">
    <property type="entry name" value="FHA_DOMAIN"/>
    <property type="match status" value="1"/>
</dbReference>
<organism evidence="20 21">
    <name type="scientific">Polyplax serrata</name>
    <name type="common">Common mouse louse</name>
    <dbReference type="NCBI Taxonomy" id="468196"/>
    <lineage>
        <taxon>Eukaryota</taxon>
        <taxon>Metazoa</taxon>
        <taxon>Ecdysozoa</taxon>
        <taxon>Arthropoda</taxon>
        <taxon>Hexapoda</taxon>
        <taxon>Insecta</taxon>
        <taxon>Pterygota</taxon>
        <taxon>Neoptera</taxon>
        <taxon>Paraneoptera</taxon>
        <taxon>Psocodea</taxon>
        <taxon>Troctomorpha</taxon>
        <taxon>Phthiraptera</taxon>
        <taxon>Anoplura</taxon>
        <taxon>Polyplacidae</taxon>
        <taxon>Polyplax</taxon>
    </lineage>
</organism>
<evidence type="ECO:0000256" key="4">
    <source>
        <dbReference type="ARBA" id="ARBA00022553"/>
    </source>
</evidence>
<dbReference type="FunFam" id="3.30.40.10:FF:000164">
    <property type="entry name" value="PHD finger protein 12"/>
    <property type="match status" value="1"/>
</dbReference>
<dbReference type="AlphaFoldDB" id="A0AAN8S0A7"/>
<dbReference type="EMBL" id="JAWJWE010000004">
    <property type="protein sequence ID" value="KAK6636567.1"/>
    <property type="molecule type" value="Genomic_DNA"/>
</dbReference>
<dbReference type="CDD" id="cd15534">
    <property type="entry name" value="PHD2_PHF12_Rco1"/>
    <property type="match status" value="1"/>
</dbReference>
<dbReference type="InterPro" id="IPR042163">
    <property type="entry name" value="PHF12"/>
</dbReference>
<evidence type="ECO:0000256" key="3">
    <source>
        <dbReference type="ARBA" id="ARBA00022499"/>
    </source>
</evidence>
<evidence type="ECO:0000313" key="21">
    <source>
        <dbReference type="Proteomes" id="UP001372834"/>
    </source>
</evidence>
<dbReference type="Gene3D" id="6.10.20.60">
    <property type="entry name" value="PHD finger protein 12"/>
    <property type="match status" value="1"/>
</dbReference>
<dbReference type="PROSITE" id="PS01359">
    <property type="entry name" value="ZF_PHD_1"/>
    <property type="match status" value="1"/>
</dbReference>
<dbReference type="SUPFAM" id="SSF49879">
    <property type="entry name" value="SMAD/FHA domain"/>
    <property type="match status" value="1"/>
</dbReference>
<dbReference type="GO" id="GO:0070822">
    <property type="term" value="C:Sin3-type complex"/>
    <property type="evidence" value="ECO:0007669"/>
    <property type="project" value="TreeGrafter"/>
</dbReference>
<keyword evidence="2" id="KW-0678">Repressor</keyword>
<dbReference type="InterPro" id="IPR008984">
    <property type="entry name" value="SMAD_FHA_dom_sf"/>
</dbReference>
<feature type="region of interest" description="Disordered" evidence="17">
    <location>
        <begin position="1044"/>
        <end position="1107"/>
    </location>
</feature>
<dbReference type="GO" id="GO:0008270">
    <property type="term" value="F:zinc ion binding"/>
    <property type="evidence" value="ECO:0007669"/>
    <property type="project" value="UniProtKB-KW"/>
</dbReference>
<dbReference type="InterPro" id="IPR019786">
    <property type="entry name" value="Zinc_finger_PHD-type_CS"/>
</dbReference>
<dbReference type="InterPro" id="IPR031966">
    <property type="entry name" value="PHF12_MRG-bd"/>
</dbReference>
<dbReference type="PROSITE" id="PS50016">
    <property type="entry name" value="ZF_PHD_2"/>
    <property type="match status" value="1"/>
</dbReference>
<keyword evidence="9" id="KW-0832">Ubl conjugation</keyword>
<dbReference type="PANTHER" id="PTHR46309:SF1">
    <property type="entry name" value="PHD FINGER PROTEIN 12"/>
    <property type="match status" value="1"/>
</dbReference>
<comment type="caution">
    <text evidence="20">The sequence shown here is derived from an EMBL/GenBank/DDBJ whole genome shotgun (WGS) entry which is preliminary data.</text>
</comment>
<feature type="compositionally biased region" description="Basic and acidic residues" evidence="17">
    <location>
        <begin position="172"/>
        <end position="188"/>
    </location>
</feature>
<comment type="subcellular location">
    <subcellularLocation>
        <location evidence="1">Nucleus</location>
    </subcellularLocation>
</comment>
<name>A0AAN8S0A7_POLSC</name>
<evidence type="ECO:0000256" key="6">
    <source>
        <dbReference type="ARBA" id="ARBA00022737"/>
    </source>
</evidence>
<dbReference type="GO" id="GO:0003714">
    <property type="term" value="F:transcription corepressor activity"/>
    <property type="evidence" value="ECO:0007669"/>
    <property type="project" value="InterPro"/>
</dbReference>
<dbReference type="GO" id="GO:0000122">
    <property type="term" value="P:negative regulation of transcription by RNA polymerase II"/>
    <property type="evidence" value="ECO:0007669"/>
    <property type="project" value="TreeGrafter"/>
</dbReference>
<evidence type="ECO:0000256" key="17">
    <source>
        <dbReference type="SAM" id="MobiDB-lite"/>
    </source>
</evidence>
<dbReference type="PANTHER" id="PTHR46309">
    <property type="entry name" value="PHD FINGER PROTEIN 12"/>
    <property type="match status" value="1"/>
</dbReference>
<evidence type="ECO:0000256" key="7">
    <source>
        <dbReference type="ARBA" id="ARBA00022771"/>
    </source>
</evidence>
<evidence type="ECO:0000256" key="12">
    <source>
        <dbReference type="ARBA" id="ARBA00023242"/>
    </source>
</evidence>
<dbReference type="SUPFAM" id="SSF57903">
    <property type="entry name" value="FYVE/PHD zinc finger"/>
    <property type="match status" value="2"/>
</dbReference>
<evidence type="ECO:0000256" key="9">
    <source>
        <dbReference type="ARBA" id="ARBA00022843"/>
    </source>
</evidence>
<keyword evidence="7 16" id="KW-0863">Zinc-finger</keyword>
<dbReference type="FunFam" id="3.30.40.10:FF:000154">
    <property type="entry name" value="PHD finger protein 12"/>
    <property type="match status" value="1"/>
</dbReference>
<evidence type="ECO:0000256" key="2">
    <source>
        <dbReference type="ARBA" id="ARBA00022491"/>
    </source>
</evidence>
<gene>
    <name evidence="20" type="ORF">RUM43_010229</name>
</gene>
<evidence type="ECO:0000256" key="13">
    <source>
        <dbReference type="ARBA" id="ARBA00065785"/>
    </source>
</evidence>
<feature type="compositionally biased region" description="Basic and acidic residues" evidence="17">
    <location>
        <begin position="143"/>
        <end position="159"/>
    </location>
</feature>
<keyword evidence="8" id="KW-0862">Zinc</keyword>
<dbReference type="Gene3D" id="3.30.40.10">
    <property type="entry name" value="Zinc/RING finger domain, C3HC4 (zinc finger)"/>
    <property type="match status" value="2"/>
</dbReference>
<evidence type="ECO:0000256" key="10">
    <source>
        <dbReference type="ARBA" id="ARBA00023015"/>
    </source>
</evidence>
<keyword evidence="11" id="KW-0804">Transcription</keyword>
<keyword evidence="10" id="KW-0805">Transcription regulation</keyword>
<evidence type="ECO:0000256" key="16">
    <source>
        <dbReference type="PROSITE-ProRule" id="PRU00146"/>
    </source>
</evidence>
<comment type="subunit">
    <text evidence="13">Component of SIN3 complexes. Interacts with SIN3A in a complex composed of HDAC1, SAP30 and SIN3A. Component of the SIN3B complex, which includes SIN3B, HDAC2 or HDAC1, PHF12 and MORF4L1; interacts directly with all subunits. Interacts with TLE5.</text>
</comment>
<feature type="domain" description="FHA" evidence="18">
    <location>
        <begin position="835"/>
        <end position="889"/>
    </location>
</feature>
<evidence type="ECO:0000256" key="15">
    <source>
        <dbReference type="ARBA" id="ARBA00076589"/>
    </source>
</evidence>
<keyword evidence="6" id="KW-0677">Repeat</keyword>
<reference evidence="20 21" key="1">
    <citation type="submission" date="2023-10" db="EMBL/GenBank/DDBJ databases">
        <title>Genomes of two closely related lineages of the louse Polyplax serrata with different host specificities.</title>
        <authorList>
            <person name="Martinu J."/>
            <person name="Tarabai H."/>
            <person name="Stefka J."/>
            <person name="Hypsa V."/>
        </authorList>
    </citation>
    <scope>NUCLEOTIDE SEQUENCE [LARGE SCALE GENOMIC DNA]</scope>
    <source>
        <strain evidence="20">HR10_N</strain>
    </source>
</reference>
<evidence type="ECO:0000256" key="14">
    <source>
        <dbReference type="ARBA" id="ARBA00068755"/>
    </source>
</evidence>
<evidence type="ECO:0000313" key="20">
    <source>
        <dbReference type="EMBL" id="KAK6636567.1"/>
    </source>
</evidence>
<evidence type="ECO:0000256" key="5">
    <source>
        <dbReference type="ARBA" id="ARBA00022723"/>
    </source>
</evidence>
<dbReference type="SMART" id="SM00249">
    <property type="entry name" value="PHD"/>
    <property type="match status" value="2"/>
</dbReference>
<dbReference type="Proteomes" id="UP001372834">
    <property type="component" value="Unassembled WGS sequence"/>
</dbReference>
<dbReference type="CDD" id="cd15533">
    <property type="entry name" value="PHD1_PHF12"/>
    <property type="match status" value="1"/>
</dbReference>
<dbReference type="InterPro" id="IPR000253">
    <property type="entry name" value="FHA_dom"/>
</dbReference>
<dbReference type="Pfam" id="PF00628">
    <property type="entry name" value="PHD"/>
    <property type="match status" value="2"/>
</dbReference>
<feature type="compositionally biased region" description="Polar residues" evidence="17">
    <location>
        <begin position="131"/>
        <end position="142"/>
    </location>
</feature>
<keyword evidence="3" id="KW-1017">Isopeptide bond</keyword>
<evidence type="ECO:0000259" key="19">
    <source>
        <dbReference type="PROSITE" id="PS50016"/>
    </source>
</evidence>
<feature type="compositionally biased region" description="Acidic residues" evidence="17">
    <location>
        <begin position="189"/>
        <end position="199"/>
    </location>
</feature>
<dbReference type="InterPro" id="IPR011011">
    <property type="entry name" value="Znf_FYVE_PHD"/>
</dbReference>
<keyword evidence="5" id="KW-0479">Metal-binding</keyword>
<dbReference type="Gene3D" id="2.60.200.20">
    <property type="match status" value="1"/>
</dbReference>
<dbReference type="Pfam" id="PF00498">
    <property type="entry name" value="FHA"/>
    <property type="match status" value="1"/>
</dbReference>
<dbReference type="InterPro" id="IPR001965">
    <property type="entry name" value="Znf_PHD"/>
</dbReference>
<dbReference type="InterPro" id="IPR038098">
    <property type="entry name" value="PHF12_MRG-bd_sf"/>
</dbReference>
<dbReference type="InterPro" id="IPR013083">
    <property type="entry name" value="Znf_RING/FYVE/PHD"/>
</dbReference>